<evidence type="ECO:0000313" key="2">
    <source>
        <dbReference type="Proteomes" id="UP000007266"/>
    </source>
</evidence>
<reference evidence="1 2" key="2">
    <citation type="journal article" date="2010" name="Nucleic Acids Res.">
        <title>BeetleBase in 2010: revisions to provide comprehensive genomic information for Tribolium castaneum.</title>
        <authorList>
            <person name="Kim H.S."/>
            <person name="Murphy T."/>
            <person name="Xia J."/>
            <person name="Caragea D."/>
            <person name="Park Y."/>
            <person name="Beeman R.W."/>
            <person name="Lorenzen M.D."/>
            <person name="Butcher S."/>
            <person name="Manak J.R."/>
            <person name="Brown S.J."/>
        </authorList>
    </citation>
    <scope>NUCLEOTIDE SEQUENCE [LARGE SCALE GENOMIC DNA]</scope>
    <source>
        <strain evidence="1 2">Georgia GA2</strain>
    </source>
</reference>
<organism evidence="1 2">
    <name type="scientific">Tribolium castaneum</name>
    <name type="common">Red flour beetle</name>
    <dbReference type="NCBI Taxonomy" id="7070"/>
    <lineage>
        <taxon>Eukaryota</taxon>
        <taxon>Metazoa</taxon>
        <taxon>Ecdysozoa</taxon>
        <taxon>Arthropoda</taxon>
        <taxon>Hexapoda</taxon>
        <taxon>Insecta</taxon>
        <taxon>Pterygota</taxon>
        <taxon>Neoptera</taxon>
        <taxon>Endopterygota</taxon>
        <taxon>Coleoptera</taxon>
        <taxon>Polyphaga</taxon>
        <taxon>Cucujiformia</taxon>
        <taxon>Tenebrionidae</taxon>
        <taxon>Tenebrionidae incertae sedis</taxon>
        <taxon>Tribolium</taxon>
    </lineage>
</organism>
<dbReference type="Proteomes" id="UP000007266">
    <property type="component" value="Unassembled WGS sequence"/>
</dbReference>
<name>A0A139W9Y4_TRICA</name>
<dbReference type="AlphaFoldDB" id="A0A139W9Y4"/>
<dbReference type="EMBL" id="KQ971850">
    <property type="protein sequence ID" value="KYB24719.1"/>
    <property type="molecule type" value="Genomic_DNA"/>
</dbReference>
<proteinExistence type="predicted"/>
<keyword evidence="2" id="KW-1185">Reference proteome</keyword>
<reference evidence="1 2" key="1">
    <citation type="journal article" date="2008" name="Nature">
        <title>The genome of the model beetle and pest Tribolium castaneum.</title>
        <authorList>
            <consortium name="Tribolium Genome Sequencing Consortium"/>
            <person name="Richards S."/>
            <person name="Gibbs R.A."/>
            <person name="Weinstock G.M."/>
            <person name="Brown S.J."/>
            <person name="Denell R."/>
            <person name="Beeman R.W."/>
            <person name="Gibbs R."/>
            <person name="Beeman R.W."/>
            <person name="Brown S.J."/>
            <person name="Bucher G."/>
            <person name="Friedrich M."/>
            <person name="Grimmelikhuijzen C.J."/>
            <person name="Klingler M."/>
            <person name="Lorenzen M."/>
            <person name="Richards S."/>
            <person name="Roth S."/>
            <person name="Schroder R."/>
            <person name="Tautz D."/>
            <person name="Zdobnov E.M."/>
            <person name="Muzny D."/>
            <person name="Gibbs R.A."/>
            <person name="Weinstock G.M."/>
            <person name="Attaway T."/>
            <person name="Bell S."/>
            <person name="Buhay C.J."/>
            <person name="Chandrabose M.N."/>
            <person name="Chavez D."/>
            <person name="Clerk-Blankenburg K.P."/>
            <person name="Cree A."/>
            <person name="Dao M."/>
            <person name="Davis C."/>
            <person name="Chacko J."/>
            <person name="Dinh H."/>
            <person name="Dugan-Rocha S."/>
            <person name="Fowler G."/>
            <person name="Garner T.T."/>
            <person name="Garnes J."/>
            <person name="Gnirke A."/>
            <person name="Hawes A."/>
            <person name="Hernandez J."/>
            <person name="Hines S."/>
            <person name="Holder M."/>
            <person name="Hume J."/>
            <person name="Jhangiani S.N."/>
            <person name="Joshi V."/>
            <person name="Khan Z.M."/>
            <person name="Jackson L."/>
            <person name="Kovar C."/>
            <person name="Kowis A."/>
            <person name="Lee S."/>
            <person name="Lewis L.R."/>
            <person name="Margolis J."/>
            <person name="Morgan M."/>
            <person name="Nazareth L.V."/>
            <person name="Nguyen N."/>
            <person name="Okwuonu G."/>
            <person name="Parker D."/>
            <person name="Richards S."/>
            <person name="Ruiz S.J."/>
            <person name="Santibanez J."/>
            <person name="Savard J."/>
            <person name="Scherer S.E."/>
            <person name="Schneider B."/>
            <person name="Sodergren E."/>
            <person name="Tautz D."/>
            <person name="Vattahil S."/>
            <person name="Villasana D."/>
            <person name="White C.S."/>
            <person name="Wright R."/>
            <person name="Park Y."/>
            <person name="Beeman R.W."/>
            <person name="Lord J."/>
            <person name="Oppert B."/>
            <person name="Lorenzen M."/>
            <person name="Brown S."/>
            <person name="Wang L."/>
            <person name="Savard J."/>
            <person name="Tautz D."/>
            <person name="Richards S."/>
            <person name="Weinstock G."/>
            <person name="Gibbs R.A."/>
            <person name="Liu Y."/>
            <person name="Worley K."/>
            <person name="Weinstock G."/>
            <person name="Elsik C.G."/>
            <person name="Reese J.T."/>
            <person name="Elhaik E."/>
            <person name="Landan G."/>
            <person name="Graur D."/>
            <person name="Arensburger P."/>
            <person name="Atkinson P."/>
            <person name="Beeman R.W."/>
            <person name="Beidler J."/>
            <person name="Brown S.J."/>
            <person name="Demuth J.P."/>
            <person name="Drury D.W."/>
            <person name="Du Y.Z."/>
            <person name="Fujiwara H."/>
            <person name="Lorenzen M."/>
            <person name="Maselli V."/>
            <person name="Osanai M."/>
            <person name="Park Y."/>
            <person name="Robertson H.M."/>
            <person name="Tu Z."/>
            <person name="Wang J.J."/>
            <person name="Wang S."/>
            <person name="Richards S."/>
            <person name="Song H."/>
            <person name="Zhang L."/>
            <person name="Sodergren E."/>
            <person name="Werner D."/>
            <person name="Stanke M."/>
            <person name="Morgenstern B."/>
            <person name="Solovyev V."/>
            <person name="Kosarev P."/>
            <person name="Brown G."/>
            <person name="Chen H.C."/>
            <person name="Ermolaeva O."/>
            <person name="Hlavina W."/>
            <person name="Kapustin Y."/>
            <person name="Kiryutin B."/>
            <person name="Kitts P."/>
            <person name="Maglott D."/>
            <person name="Pruitt K."/>
            <person name="Sapojnikov V."/>
            <person name="Souvorov A."/>
            <person name="Mackey A.J."/>
            <person name="Waterhouse R.M."/>
            <person name="Wyder S."/>
            <person name="Zdobnov E.M."/>
            <person name="Zdobnov E.M."/>
            <person name="Wyder S."/>
            <person name="Kriventseva E.V."/>
            <person name="Kadowaki T."/>
            <person name="Bork P."/>
            <person name="Aranda M."/>
            <person name="Bao R."/>
            <person name="Beermann A."/>
            <person name="Berns N."/>
            <person name="Bolognesi R."/>
            <person name="Bonneton F."/>
            <person name="Bopp D."/>
            <person name="Brown S.J."/>
            <person name="Bucher G."/>
            <person name="Butts T."/>
            <person name="Chaumot A."/>
            <person name="Denell R.E."/>
            <person name="Ferrier D.E."/>
            <person name="Friedrich M."/>
            <person name="Gordon C.M."/>
            <person name="Jindra M."/>
            <person name="Klingler M."/>
            <person name="Lan Q."/>
            <person name="Lattorff H.M."/>
            <person name="Laudet V."/>
            <person name="von Levetsow C."/>
            <person name="Liu Z."/>
            <person name="Lutz R."/>
            <person name="Lynch J.A."/>
            <person name="da Fonseca R.N."/>
            <person name="Posnien N."/>
            <person name="Reuter R."/>
            <person name="Roth S."/>
            <person name="Savard J."/>
            <person name="Schinko J.B."/>
            <person name="Schmitt C."/>
            <person name="Schoppmeier M."/>
            <person name="Schroder R."/>
            <person name="Shippy T.D."/>
            <person name="Simonnet F."/>
            <person name="Marques-Souza H."/>
            <person name="Tautz D."/>
            <person name="Tomoyasu Y."/>
            <person name="Trauner J."/>
            <person name="Van der Zee M."/>
            <person name="Vervoort M."/>
            <person name="Wittkopp N."/>
            <person name="Wimmer E.A."/>
            <person name="Yang X."/>
            <person name="Jones A.K."/>
            <person name="Sattelle D.B."/>
            <person name="Ebert P.R."/>
            <person name="Nelson D."/>
            <person name="Scott J.G."/>
            <person name="Beeman R.W."/>
            <person name="Muthukrishnan S."/>
            <person name="Kramer K.J."/>
            <person name="Arakane Y."/>
            <person name="Beeman R.W."/>
            <person name="Zhu Q."/>
            <person name="Hogenkamp D."/>
            <person name="Dixit R."/>
            <person name="Oppert B."/>
            <person name="Jiang H."/>
            <person name="Zou Z."/>
            <person name="Marshall J."/>
            <person name="Elpidina E."/>
            <person name="Vinokurov K."/>
            <person name="Oppert C."/>
            <person name="Zou Z."/>
            <person name="Evans J."/>
            <person name="Lu Z."/>
            <person name="Zhao P."/>
            <person name="Sumathipala N."/>
            <person name="Altincicek B."/>
            <person name="Vilcinskas A."/>
            <person name="Williams M."/>
            <person name="Hultmark D."/>
            <person name="Hetru C."/>
            <person name="Jiang H."/>
            <person name="Grimmelikhuijzen C.J."/>
            <person name="Hauser F."/>
            <person name="Cazzamali G."/>
            <person name="Williamson M."/>
            <person name="Park Y."/>
            <person name="Li B."/>
            <person name="Tanaka Y."/>
            <person name="Predel R."/>
            <person name="Neupert S."/>
            <person name="Schachtner J."/>
            <person name="Verleyen P."/>
            <person name="Raible F."/>
            <person name="Bork P."/>
            <person name="Friedrich M."/>
            <person name="Walden K.K."/>
            <person name="Robertson H.M."/>
            <person name="Angeli S."/>
            <person name="Foret S."/>
            <person name="Bucher G."/>
            <person name="Schuetz S."/>
            <person name="Maleszka R."/>
            <person name="Wimmer E.A."/>
            <person name="Beeman R.W."/>
            <person name="Lorenzen M."/>
            <person name="Tomoyasu Y."/>
            <person name="Miller S.C."/>
            <person name="Grossmann D."/>
            <person name="Bucher G."/>
        </authorList>
    </citation>
    <scope>NUCLEOTIDE SEQUENCE [LARGE SCALE GENOMIC DNA]</scope>
    <source>
        <strain evidence="1 2">Georgia GA2</strain>
    </source>
</reference>
<dbReference type="InParanoid" id="A0A139W9Y4"/>
<evidence type="ECO:0000313" key="1">
    <source>
        <dbReference type="EMBL" id="KYB24719.1"/>
    </source>
</evidence>
<protein>
    <submittedName>
        <fullName evidence="1">Uncharacterized protein</fullName>
    </submittedName>
</protein>
<accession>A0A139W9Y4</accession>
<sequence>MAFRPPNLAIYNYFSVFFISLYKRGLCPKRWKAAILVLLEKPPKRAQEPVSYRPLCLLDTMASQ</sequence>
<gene>
    <name evidence="1" type="primary">AUGUSTUS-3.0.2_31167</name>
    <name evidence="1" type="ORF">TcasGA2_TC031167</name>
</gene>